<dbReference type="RefSeq" id="WP_309202748.1">
    <property type="nucleotide sequence ID" value="NZ_CP133548.1"/>
</dbReference>
<dbReference type="InterPro" id="IPR018357">
    <property type="entry name" value="Hexapep_transf_CS"/>
</dbReference>
<reference evidence="9 10" key="1">
    <citation type="submission" date="2023-08" db="EMBL/GenBank/DDBJ databases">
        <title>Pleionea litopenaei sp. nov., isolated from stomach of juvenile Litopenaeus vannamei.</title>
        <authorList>
            <person name="Rho A.M."/>
            <person name="Hwang C.Y."/>
        </authorList>
    </citation>
    <scope>NUCLEOTIDE SEQUENCE [LARGE SCALE GENOMIC DNA]</scope>
    <source>
        <strain evidence="9 10">HL-JVS1</strain>
    </source>
</reference>
<evidence type="ECO:0000256" key="6">
    <source>
        <dbReference type="ARBA" id="ARBA00023315"/>
    </source>
</evidence>
<evidence type="ECO:0000256" key="7">
    <source>
        <dbReference type="ARBA" id="ARBA00049486"/>
    </source>
</evidence>
<keyword evidence="6 9" id="KW-0012">Acyltransferase</keyword>
<keyword evidence="4 9" id="KW-0808">Transferase</keyword>
<dbReference type="SUPFAM" id="SSF51161">
    <property type="entry name" value="Trimeric LpxA-like enzymes"/>
    <property type="match status" value="1"/>
</dbReference>
<dbReference type="NCBIfam" id="NF041874">
    <property type="entry name" value="EPS_EpsC"/>
    <property type="match status" value="1"/>
</dbReference>
<dbReference type="InterPro" id="IPR001451">
    <property type="entry name" value="Hexapep"/>
</dbReference>
<dbReference type="InterPro" id="IPR011004">
    <property type="entry name" value="Trimer_LpxA-like_sf"/>
</dbReference>
<dbReference type="Gene3D" id="1.10.3130.10">
    <property type="entry name" value="serine acetyltransferase, domain 1"/>
    <property type="match status" value="1"/>
</dbReference>
<comment type="similarity">
    <text evidence="1">Belongs to the transferase hexapeptide repeat family.</text>
</comment>
<dbReference type="CDD" id="cd03354">
    <property type="entry name" value="LbH_SAT"/>
    <property type="match status" value="1"/>
</dbReference>
<organism evidence="9 10">
    <name type="scientific">Pleionea litopenaei</name>
    <dbReference type="NCBI Taxonomy" id="3070815"/>
    <lineage>
        <taxon>Bacteria</taxon>
        <taxon>Pseudomonadati</taxon>
        <taxon>Pseudomonadota</taxon>
        <taxon>Gammaproteobacteria</taxon>
        <taxon>Oceanospirillales</taxon>
        <taxon>Pleioneaceae</taxon>
        <taxon>Pleionea</taxon>
    </lineage>
</organism>
<dbReference type="Proteomes" id="UP001239782">
    <property type="component" value="Chromosome"/>
</dbReference>
<dbReference type="EC" id="2.3.1.30" evidence="2"/>
<name>A0AA51X6Y0_9GAMM</name>
<evidence type="ECO:0000256" key="1">
    <source>
        <dbReference type="ARBA" id="ARBA00007274"/>
    </source>
</evidence>
<evidence type="ECO:0000313" key="9">
    <source>
        <dbReference type="EMBL" id="WMS87608.1"/>
    </source>
</evidence>
<sequence length="290" mass="32269">MFRRIREDINSVFERDPAARNWFEVLTCYPGMQAIWIYRCTNWLWRHRVKWFARFLGMIGRWLTGVEIHPGATIGRRFFIDHATGVVIGETAIIGDDCTLYHGVTLGGTTWNPGKRHPTLEDEVVIGAGAKVLGPITVGKGARVGSNSVVVKDVPPRATVIGIPGHVVRDSEGKNPEHRKRIEQLIGFEAYGESSIAFDPVAQVISSMLQHSRAVDQQLKMCRQALEAANIDVTKVPLPGIQIADFLEEYKIPQQGVEQPDSQQPDSEQKENPSTGSDDVSRSNENSKTE</sequence>
<dbReference type="AlphaFoldDB" id="A0AA51X6Y0"/>
<evidence type="ECO:0000256" key="2">
    <source>
        <dbReference type="ARBA" id="ARBA00013266"/>
    </source>
</evidence>
<gene>
    <name evidence="9" type="primary">cysE</name>
    <name evidence="9" type="ORF">Q9312_01470</name>
</gene>
<feature type="compositionally biased region" description="Polar residues" evidence="8">
    <location>
        <begin position="256"/>
        <end position="278"/>
    </location>
</feature>
<keyword evidence="5" id="KW-0677">Repeat</keyword>
<evidence type="ECO:0000256" key="3">
    <source>
        <dbReference type="ARBA" id="ARBA00022605"/>
    </source>
</evidence>
<dbReference type="FunFam" id="2.160.10.10:FF:000007">
    <property type="entry name" value="Serine acetyltransferase"/>
    <property type="match status" value="1"/>
</dbReference>
<keyword evidence="3" id="KW-0028">Amino-acid biosynthesis</keyword>
<dbReference type="InterPro" id="IPR042122">
    <property type="entry name" value="Ser_AcTrfase_N_sf"/>
</dbReference>
<evidence type="ECO:0000313" key="10">
    <source>
        <dbReference type="Proteomes" id="UP001239782"/>
    </source>
</evidence>
<dbReference type="Pfam" id="PF00132">
    <property type="entry name" value="Hexapep"/>
    <property type="match status" value="1"/>
</dbReference>
<dbReference type="Gene3D" id="2.160.10.10">
    <property type="entry name" value="Hexapeptide repeat proteins"/>
    <property type="match status" value="1"/>
</dbReference>
<protein>
    <recommendedName>
        <fullName evidence="2">serine O-acetyltransferase</fullName>
        <ecNumber evidence="2">2.3.1.30</ecNumber>
    </recommendedName>
</protein>
<feature type="compositionally biased region" description="Basic and acidic residues" evidence="8">
    <location>
        <begin position="279"/>
        <end position="290"/>
    </location>
</feature>
<accession>A0AA51X6Y0</accession>
<feature type="region of interest" description="Disordered" evidence="8">
    <location>
        <begin position="252"/>
        <end position="290"/>
    </location>
</feature>
<dbReference type="EMBL" id="CP133548">
    <property type="protein sequence ID" value="WMS87608.1"/>
    <property type="molecule type" value="Genomic_DNA"/>
</dbReference>
<dbReference type="PROSITE" id="PS00101">
    <property type="entry name" value="HEXAPEP_TRANSFERASES"/>
    <property type="match status" value="1"/>
</dbReference>
<dbReference type="GO" id="GO:0005737">
    <property type="term" value="C:cytoplasm"/>
    <property type="evidence" value="ECO:0007669"/>
    <property type="project" value="InterPro"/>
</dbReference>
<dbReference type="GO" id="GO:0009001">
    <property type="term" value="F:serine O-acetyltransferase activity"/>
    <property type="evidence" value="ECO:0007669"/>
    <property type="project" value="UniProtKB-EC"/>
</dbReference>
<evidence type="ECO:0000256" key="8">
    <source>
        <dbReference type="SAM" id="MobiDB-lite"/>
    </source>
</evidence>
<dbReference type="InterPro" id="IPR005881">
    <property type="entry name" value="Ser_O-AcTrfase"/>
</dbReference>
<dbReference type="InterPro" id="IPR045304">
    <property type="entry name" value="LbH_SAT"/>
</dbReference>
<dbReference type="NCBIfam" id="TIGR01172">
    <property type="entry name" value="cysE"/>
    <property type="match status" value="1"/>
</dbReference>
<comment type="catalytic activity">
    <reaction evidence="7">
        <text>L-serine + acetyl-CoA = O-acetyl-L-serine + CoA</text>
        <dbReference type="Rhea" id="RHEA:24560"/>
        <dbReference type="ChEBI" id="CHEBI:33384"/>
        <dbReference type="ChEBI" id="CHEBI:57287"/>
        <dbReference type="ChEBI" id="CHEBI:57288"/>
        <dbReference type="ChEBI" id="CHEBI:58340"/>
        <dbReference type="EC" id="2.3.1.30"/>
    </reaction>
</comment>
<proteinExistence type="inferred from homology"/>
<dbReference type="InterPro" id="IPR053376">
    <property type="entry name" value="Serine_acetyltransferase"/>
</dbReference>
<evidence type="ECO:0000256" key="4">
    <source>
        <dbReference type="ARBA" id="ARBA00022679"/>
    </source>
</evidence>
<keyword evidence="10" id="KW-1185">Reference proteome</keyword>
<evidence type="ECO:0000256" key="5">
    <source>
        <dbReference type="ARBA" id="ARBA00022737"/>
    </source>
</evidence>
<dbReference type="PANTHER" id="PTHR42811">
    <property type="entry name" value="SERINE ACETYLTRANSFERASE"/>
    <property type="match status" value="1"/>
</dbReference>
<dbReference type="KEGG" id="plei:Q9312_01470"/>
<dbReference type="GO" id="GO:0006535">
    <property type="term" value="P:cysteine biosynthetic process from serine"/>
    <property type="evidence" value="ECO:0007669"/>
    <property type="project" value="InterPro"/>
</dbReference>